<keyword evidence="3" id="KW-1185">Reference proteome</keyword>
<reference evidence="2 3" key="1">
    <citation type="submission" date="2019-07" db="EMBL/GenBank/DDBJ databases">
        <title>Whole genome shotgun sequence of Actinotalea fermentans NBRC 105374.</title>
        <authorList>
            <person name="Hosoyama A."/>
            <person name="Uohara A."/>
            <person name="Ohji S."/>
            <person name="Ichikawa N."/>
        </authorList>
    </citation>
    <scope>NUCLEOTIDE SEQUENCE [LARGE SCALE GENOMIC DNA]</scope>
    <source>
        <strain evidence="2 3">NBRC 105374</strain>
    </source>
</reference>
<dbReference type="EMBL" id="BJYK01000001">
    <property type="protein sequence ID" value="GEN79517.1"/>
    <property type="molecule type" value="Genomic_DNA"/>
</dbReference>
<protein>
    <recommendedName>
        <fullName evidence="1">Elongation factor G-binding protein C-terminal treble-clef zinc-finger domain-containing protein</fullName>
    </recommendedName>
</protein>
<evidence type="ECO:0000259" key="1">
    <source>
        <dbReference type="Pfam" id="PF16571"/>
    </source>
</evidence>
<evidence type="ECO:0000313" key="3">
    <source>
        <dbReference type="Proteomes" id="UP000321484"/>
    </source>
</evidence>
<gene>
    <name evidence="2" type="ORF">AFE02nite_12510</name>
</gene>
<accession>A0A511YWD1</accession>
<sequence>MHALTENQIRAGFVNASRREVAQATLPDLSTVDWDRLDYLGWRDRRAPLSAYVVVEHGAGPVGVLLRAGDRAGAARRRTVCAWCADVVETEDVSLYVARRAGAAGRKGDTIGTLICTDFRCSRNVRRRPTRSEAGSDTSVAREAIVERRVAELRERARAFVGEVLRTAAE</sequence>
<dbReference type="InterPro" id="IPR032330">
    <property type="entry name" value="EF-G-binding_C"/>
</dbReference>
<evidence type="ECO:0000313" key="2">
    <source>
        <dbReference type="EMBL" id="GEN79517.1"/>
    </source>
</evidence>
<dbReference type="Proteomes" id="UP000321484">
    <property type="component" value="Unassembled WGS sequence"/>
</dbReference>
<organism evidence="2 3">
    <name type="scientific">Actinotalea fermentans</name>
    <dbReference type="NCBI Taxonomy" id="43671"/>
    <lineage>
        <taxon>Bacteria</taxon>
        <taxon>Bacillati</taxon>
        <taxon>Actinomycetota</taxon>
        <taxon>Actinomycetes</taxon>
        <taxon>Micrococcales</taxon>
        <taxon>Cellulomonadaceae</taxon>
        <taxon>Actinotalea</taxon>
    </lineage>
</organism>
<proteinExistence type="predicted"/>
<dbReference type="Pfam" id="PF16571">
    <property type="entry name" value="FBP_C"/>
    <property type="match status" value="1"/>
</dbReference>
<name>A0A511YWD1_9CELL</name>
<feature type="domain" description="Elongation factor G-binding protein C-terminal treble-clef zinc-finger" evidence="1">
    <location>
        <begin position="8"/>
        <end position="164"/>
    </location>
</feature>
<dbReference type="OrthoDB" id="4171838at2"/>
<comment type="caution">
    <text evidence="2">The sequence shown here is derived from an EMBL/GenBank/DDBJ whole genome shotgun (WGS) entry which is preliminary data.</text>
</comment>
<dbReference type="RefSeq" id="WP_034248000.1">
    <property type="nucleotide sequence ID" value="NZ_BJYK01000001.1"/>
</dbReference>
<dbReference type="AlphaFoldDB" id="A0A511YWD1"/>